<sequence length="286" mass="32094">MLCPLFSCLVFLVCVPVGEAEIDYLKLHHQFWSDWLQWWRTFHKPQPSDTNHRPQPAPHNPAAGSITKRPSIPKRTTQSQQAKEIIAKTTRRCQTLATGTLAIANAQMKPAFQRLIHALPTNKAPIPPQSSLRPFLLLLHVRYNYQSTLRNDSLLQCLPLCMQSPHLSFHTHTTPSLAQESFTAGASLNVASSIPTECEGVICTASLTRITVYNYDFQNMQGDQPNFFLETPLGTRIVWTGIGIVITAVIMALYCGCRGKLCRPRPPSCPIPSPPGNDQRTYERMY</sequence>
<reference evidence="2" key="1">
    <citation type="journal article" date="2008" name="Nat. Genet.">
        <title>The Pristionchus pacificus genome provides a unique perspective on nematode lifestyle and parasitism.</title>
        <authorList>
            <person name="Dieterich C."/>
            <person name="Clifton S.W."/>
            <person name="Schuster L.N."/>
            <person name="Chinwalla A."/>
            <person name="Delehaunty K."/>
            <person name="Dinkelacker I."/>
            <person name="Fulton L."/>
            <person name="Fulton R."/>
            <person name="Godfrey J."/>
            <person name="Minx P."/>
            <person name="Mitreva M."/>
            <person name="Roeseler W."/>
            <person name="Tian H."/>
            <person name="Witte H."/>
            <person name="Yang S.P."/>
            <person name="Wilson R.K."/>
            <person name="Sommer R.J."/>
        </authorList>
    </citation>
    <scope>NUCLEOTIDE SEQUENCE [LARGE SCALE GENOMIC DNA]</scope>
    <source>
        <strain evidence="2">PS312</strain>
    </source>
</reference>
<dbReference type="EnsemblMetazoa" id="PPA04038.1">
    <property type="protein sequence ID" value="PPA04038.1"/>
    <property type="gene ID" value="WBGene00093592"/>
</dbReference>
<protein>
    <submittedName>
        <fullName evidence="1">Uncharacterized protein</fullName>
    </submittedName>
</protein>
<dbReference type="AlphaFoldDB" id="A0A2A6C7X0"/>
<organism evidence="1 2">
    <name type="scientific">Pristionchus pacificus</name>
    <name type="common">Parasitic nematode worm</name>
    <dbReference type="NCBI Taxonomy" id="54126"/>
    <lineage>
        <taxon>Eukaryota</taxon>
        <taxon>Metazoa</taxon>
        <taxon>Ecdysozoa</taxon>
        <taxon>Nematoda</taxon>
        <taxon>Chromadorea</taxon>
        <taxon>Rhabditida</taxon>
        <taxon>Rhabditina</taxon>
        <taxon>Diplogasteromorpha</taxon>
        <taxon>Diplogasteroidea</taxon>
        <taxon>Neodiplogasteridae</taxon>
        <taxon>Pristionchus</taxon>
    </lineage>
</organism>
<keyword evidence="2" id="KW-1185">Reference proteome</keyword>
<dbReference type="Proteomes" id="UP000005239">
    <property type="component" value="Unassembled WGS sequence"/>
</dbReference>
<accession>A0A2A6C7X0</accession>
<name>A0A2A6C7X0_PRIPA</name>
<gene>
    <name evidence="1" type="primary">WBGene00093592</name>
</gene>
<proteinExistence type="predicted"/>
<accession>A0A8R1Y9G6</accession>
<evidence type="ECO:0000313" key="2">
    <source>
        <dbReference type="Proteomes" id="UP000005239"/>
    </source>
</evidence>
<evidence type="ECO:0000313" key="1">
    <source>
        <dbReference type="EnsemblMetazoa" id="PPA04038.1"/>
    </source>
</evidence>
<reference evidence="1" key="2">
    <citation type="submission" date="2022-06" db="UniProtKB">
        <authorList>
            <consortium name="EnsemblMetazoa"/>
        </authorList>
    </citation>
    <scope>IDENTIFICATION</scope>
    <source>
        <strain evidence="1">PS312</strain>
    </source>
</reference>